<accession>A0A3M7R3B3</accession>
<evidence type="ECO:0008006" key="3">
    <source>
        <dbReference type="Google" id="ProtNLM"/>
    </source>
</evidence>
<reference evidence="1 2" key="1">
    <citation type="journal article" date="2018" name="Sci. Rep.">
        <title>Genomic signatures of local adaptation to the degree of environmental predictability in rotifers.</title>
        <authorList>
            <person name="Franch-Gras L."/>
            <person name="Hahn C."/>
            <person name="Garcia-Roger E.M."/>
            <person name="Carmona M.J."/>
            <person name="Serra M."/>
            <person name="Gomez A."/>
        </authorList>
    </citation>
    <scope>NUCLEOTIDE SEQUENCE [LARGE SCALE GENOMIC DNA]</scope>
    <source>
        <strain evidence="1">HYR1</strain>
    </source>
</reference>
<comment type="caution">
    <text evidence="1">The sequence shown here is derived from an EMBL/GenBank/DDBJ whole genome shotgun (WGS) entry which is preliminary data.</text>
</comment>
<dbReference type="EMBL" id="REGN01004385">
    <property type="protein sequence ID" value="RNA17748.1"/>
    <property type="molecule type" value="Genomic_DNA"/>
</dbReference>
<evidence type="ECO:0000313" key="1">
    <source>
        <dbReference type="EMBL" id="RNA17748.1"/>
    </source>
</evidence>
<keyword evidence="2" id="KW-1185">Reference proteome</keyword>
<dbReference type="OrthoDB" id="71166at2759"/>
<protein>
    <recommendedName>
        <fullName evidence="3">HTH CENPB-type domain-containing protein</fullName>
    </recommendedName>
</protein>
<gene>
    <name evidence="1" type="ORF">BpHYR1_042138</name>
</gene>
<sequence>MESKLLEWFDKQRKENNSNQGWQIKRQPMIIFNDIYQNITNIDVFQASVGWLSGWLSHRKFTTWMKQAFIWTVHQNLAMQLRVRNELKYLHMAVSLPECLHASRQMLMINYKTSATFNEDIEVDYLEKVFAQYENSILFLDSA</sequence>
<proteinExistence type="predicted"/>
<organism evidence="1 2">
    <name type="scientific">Brachionus plicatilis</name>
    <name type="common">Marine rotifer</name>
    <name type="synonym">Brachionus muelleri</name>
    <dbReference type="NCBI Taxonomy" id="10195"/>
    <lineage>
        <taxon>Eukaryota</taxon>
        <taxon>Metazoa</taxon>
        <taxon>Spiralia</taxon>
        <taxon>Gnathifera</taxon>
        <taxon>Rotifera</taxon>
        <taxon>Eurotatoria</taxon>
        <taxon>Monogononta</taxon>
        <taxon>Pseudotrocha</taxon>
        <taxon>Ploima</taxon>
        <taxon>Brachionidae</taxon>
        <taxon>Brachionus</taxon>
    </lineage>
</organism>
<dbReference type="Proteomes" id="UP000276133">
    <property type="component" value="Unassembled WGS sequence"/>
</dbReference>
<dbReference type="AlphaFoldDB" id="A0A3M7R3B3"/>
<evidence type="ECO:0000313" key="2">
    <source>
        <dbReference type="Proteomes" id="UP000276133"/>
    </source>
</evidence>
<dbReference type="Gene3D" id="1.10.10.60">
    <property type="entry name" value="Homeodomain-like"/>
    <property type="match status" value="1"/>
</dbReference>
<name>A0A3M7R3B3_BRAPC</name>